<evidence type="ECO:0000313" key="3">
    <source>
        <dbReference type="Proteomes" id="UP000824139"/>
    </source>
</evidence>
<organism evidence="2 3">
    <name type="scientific">Candidatus Scatenecus faecavium</name>
    <dbReference type="NCBI Taxonomy" id="2840915"/>
    <lineage>
        <taxon>Bacteria</taxon>
        <taxon>Candidatus Scatenecus</taxon>
    </lineage>
</organism>
<dbReference type="Pfam" id="PF12706">
    <property type="entry name" value="Lactamase_B_2"/>
    <property type="match status" value="1"/>
</dbReference>
<dbReference type="Gene3D" id="3.60.15.10">
    <property type="entry name" value="Ribonuclease Z/Hydroxyacylglutathione hydrolase-like"/>
    <property type="match status" value="1"/>
</dbReference>
<reference evidence="2" key="2">
    <citation type="journal article" date="2021" name="PeerJ">
        <title>Extensive microbial diversity within the chicken gut microbiome revealed by metagenomics and culture.</title>
        <authorList>
            <person name="Gilroy R."/>
            <person name="Ravi A."/>
            <person name="Getino M."/>
            <person name="Pursley I."/>
            <person name="Horton D.L."/>
            <person name="Alikhan N.F."/>
            <person name="Baker D."/>
            <person name="Gharbi K."/>
            <person name="Hall N."/>
            <person name="Watson M."/>
            <person name="Adriaenssens E.M."/>
            <person name="Foster-Nyarko E."/>
            <person name="Jarju S."/>
            <person name="Secka A."/>
            <person name="Antonio M."/>
            <person name="Oren A."/>
            <person name="Chaudhuri R.R."/>
            <person name="La Ragione R."/>
            <person name="Hildebrand F."/>
            <person name="Pallen M.J."/>
        </authorList>
    </citation>
    <scope>NUCLEOTIDE SEQUENCE</scope>
    <source>
        <strain evidence="2">CHK152-2994</strain>
    </source>
</reference>
<dbReference type="CDD" id="cd07715">
    <property type="entry name" value="TaR3-like_MBL-fold"/>
    <property type="match status" value="1"/>
</dbReference>
<accession>A0A9D1FVS2</accession>
<feature type="domain" description="Metallo-beta-lactamase" evidence="1">
    <location>
        <begin position="49"/>
        <end position="275"/>
    </location>
</feature>
<name>A0A9D1FVS2_9BACT</name>
<protein>
    <submittedName>
        <fullName evidence="2">MBL fold metallo-hydrolase</fullName>
    </submittedName>
</protein>
<dbReference type="PANTHER" id="PTHR42663:SF4">
    <property type="entry name" value="SLL1036 PROTEIN"/>
    <property type="match status" value="1"/>
</dbReference>
<dbReference type="AlphaFoldDB" id="A0A9D1FVS2"/>
<dbReference type="PANTHER" id="PTHR42663">
    <property type="entry name" value="HYDROLASE C777.06C-RELATED-RELATED"/>
    <property type="match status" value="1"/>
</dbReference>
<dbReference type="InterPro" id="IPR036866">
    <property type="entry name" value="RibonucZ/Hydroxyglut_hydro"/>
</dbReference>
<dbReference type="InterPro" id="IPR001279">
    <property type="entry name" value="Metallo-B-lactamas"/>
</dbReference>
<evidence type="ECO:0000259" key="1">
    <source>
        <dbReference type="Pfam" id="PF12706"/>
    </source>
</evidence>
<gene>
    <name evidence="2" type="ORF">IAD41_04480</name>
</gene>
<dbReference type="Proteomes" id="UP000824139">
    <property type="component" value="Unassembled WGS sequence"/>
</dbReference>
<reference evidence="2" key="1">
    <citation type="submission" date="2020-10" db="EMBL/GenBank/DDBJ databases">
        <authorList>
            <person name="Gilroy R."/>
        </authorList>
    </citation>
    <scope>NUCLEOTIDE SEQUENCE</scope>
    <source>
        <strain evidence="2">CHK152-2994</strain>
    </source>
</reference>
<proteinExistence type="predicted"/>
<comment type="caution">
    <text evidence="2">The sequence shown here is derived from an EMBL/GenBank/DDBJ whole genome shotgun (WGS) entry which is preliminary data.</text>
</comment>
<sequence>MSEFKIKFRGVRGSYPVAKKNFLQFGGNTSCVEVNVGGHLIILDAGTGLIDVGNDLIEKYISSGVSPQERKPVKATVLISHIHQDHIQGFTFFRPLHVPSTVLNVFGNANYDENLSDELANLLFGKSFPLDLGDIAGNLNITDLNECEGILLKKNSAPVVKRIETAEDEKIGKDDVLITFYRSYAHPQEGVLIYKIKYRDKVLVYATDKESYLGGDAKLTTFARNCDLLIHDAQYTTEDYLNSFTPKQGYGHSTFDMAVECAKQACAKKLVFFHFDPGYDDKKLNSIKEHYEKSFENAQLAYEGLEINLL</sequence>
<dbReference type="SUPFAM" id="SSF56281">
    <property type="entry name" value="Metallo-hydrolase/oxidoreductase"/>
    <property type="match status" value="1"/>
</dbReference>
<dbReference type="EMBL" id="DVJO01000096">
    <property type="protein sequence ID" value="HIS82843.1"/>
    <property type="molecule type" value="Genomic_DNA"/>
</dbReference>
<evidence type="ECO:0000313" key="2">
    <source>
        <dbReference type="EMBL" id="HIS82843.1"/>
    </source>
</evidence>